<dbReference type="PATRIC" id="fig|935700.4.peg.1760"/>
<dbReference type="Proteomes" id="UP000032232">
    <property type="component" value="Unassembled WGS sequence"/>
</dbReference>
<keyword evidence="3" id="KW-1185">Reference proteome</keyword>
<keyword evidence="1" id="KW-0472">Membrane</keyword>
<feature type="transmembrane region" description="Helical" evidence="1">
    <location>
        <begin position="20"/>
        <end position="44"/>
    </location>
</feature>
<accession>A0A0D1CNY1</accession>
<keyword evidence="1" id="KW-1133">Transmembrane helix</keyword>
<evidence type="ECO:0000313" key="2">
    <source>
        <dbReference type="EMBL" id="KIT16467.1"/>
    </source>
</evidence>
<protein>
    <submittedName>
        <fullName evidence="2">Uncharacterized protein</fullName>
    </submittedName>
</protein>
<name>A0A0D1CNY1_9RHOB</name>
<organism evidence="2 3">
    <name type="scientific">Jannaschia aquimarina</name>
    <dbReference type="NCBI Taxonomy" id="935700"/>
    <lineage>
        <taxon>Bacteria</taxon>
        <taxon>Pseudomonadati</taxon>
        <taxon>Pseudomonadota</taxon>
        <taxon>Alphaproteobacteria</taxon>
        <taxon>Rhodobacterales</taxon>
        <taxon>Roseobacteraceae</taxon>
        <taxon>Jannaschia</taxon>
    </lineage>
</organism>
<comment type="caution">
    <text evidence="2">The sequence shown here is derived from an EMBL/GenBank/DDBJ whole genome shotgun (WGS) entry which is preliminary data.</text>
</comment>
<dbReference type="STRING" id="935700.jaqu_16950"/>
<proteinExistence type="predicted"/>
<keyword evidence="1" id="KW-0812">Transmembrane</keyword>
<evidence type="ECO:0000256" key="1">
    <source>
        <dbReference type="SAM" id="Phobius"/>
    </source>
</evidence>
<reference evidence="2 3" key="1">
    <citation type="submission" date="2015-02" db="EMBL/GenBank/DDBJ databases">
        <title>Genome Sequence of Jannaschia aquimarina DSM28248, a member of the Roseobacter clade.</title>
        <authorList>
            <person name="Voget S."/>
            <person name="Daniel R."/>
        </authorList>
    </citation>
    <scope>NUCLEOTIDE SEQUENCE [LARGE SCALE GENOMIC DNA]</scope>
    <source>
        <strain evidence="2 3">GSW-M26</strain>
    </source>
</reference>
<sequence length="51" mass="5371">MSDPLHTERRAAATGLIKRLLLIVVFAGVCGAGAAVFVSVMTAVEAERSRE</sequence>
<dbReference type="AlphaFoldDB" id="A0A0D1CNY1"/>
<dbReference type="RefSeq" id="WP_161793845.1">
    <property type="nucleotide sequence ID" value="NZ_FZPF01000005.1"/>
</dbReference>
<dbReference type="EMBL" id="JYFE01000032">
    <property type="protein sequence ID" value="KIT16467.1"/>
    <property type="molecule type" value="Genomic_DNA"/>
</dbReference>
<evidence type="ECO:0000313" key="3">
    <source>
        <dbReference type="Proteomes" id="UP000032232"/>
    </source>
</evidence>
<gene>
    <name evidence="2" type="ORF">jaqu_16950</name>
</gene>